<feature type="region of interest" description="Disordered" evidence="1">
    <location>
        <begin position="68"/>
        <end position="97"/>
    </location>
</feature>
<feature type="compositionally biased region" description="Basic and acidic residues" evidence="1">
    <location>
        <begin position="77"/>
        <end position="94"/>
    </location>
</feature>
<organism evidence="2 3">
    <name type="scientific">Dichomitus squalens</name>
    <dbReference type="NCBI Taxonomy" id="114155"/>
    <lineage>
        <taxon>Eukaryota</taxon>
        <taxon>Fungi</taxon>
        <taxon>Dikarya</taxon>
        <taxon>Basidiomycota</taxon>
        <taxon>Agaricomycotina</taxon>
        <taxon>Agaricomycetes</taxon>
        <taxon>Polyporales</taxon>
        <taxon>Polyporaceae</taxon>
        <taxon>Dichomitus</taxon>
    </lineage>
</organism>
<keyword evidence="3" id="KW-1185">Reference proteome</keyword>
<proteinExistence type="predicted"/>
<name>A0A4Q9PYR6_9APHY</name>
<evidence type="ECO:0000256" key="1">
    <source>
        <dbReference type="SAM" id="MobiDB-lite"/>
    </source>
</evidence>
<evidence type="ECO:0000313" key="3">
    <source>
        <dbReference type="Proteomes" id="UP000292082"/>
    </source>
</evidence>
<sequence length="196" mass="22107">MPHSSHVHNSWIAPIGARFTSGIPKSIMTSRNRPSRCTSSFPNLMRRRRHNSPKRAYLLPCMIHLPAEQQRGAKGKSPRERQGAKNPPNEDKKSLGLGCKTHFEAPIRVREGGLRERKRAASLEGAATRSLSFGVEYYSMGQLGSDRNVHKRSEWNNIDWYTNICPFTQMQGAASTSKVNGCQNQLPLRKNDIDRP</sequence>
<dbReference type="AlphaFoldDB" id="A0A4Q9PYR6"/>
<dbReference type="EMBL" id="ML145109">
    <property type="protein sequence ID" value="TBU59932.1"/>
    <property type="molecule type" value="Genomic_DNA"/>
</dbReference>
<accession>A0A4Q9PYR6</accession>
<dbReference type="Proteomes" id="UP000292082">
    <property type="component" value="Unassembled WGS sequence"/>
</dbReference>
<feature type="region of interest" description="Disordered" evidence="1">
    <location>
        <begin position="25"/>
        <end position="50"/>
    </location>
</feature>
<protein>
    <submittedName>
        <fullName evidence="2">Uncharacterized protein</fullName>
    </submittedName>
</protein>
<gene>
    <name evidence="2" type="ORF">BD310DRAFT_924009</name>
</gene>
<feature type="compositionally biased region" description="Polar residues" evidence="1">
    <location>
        <begin position="27"/>
        <end position="42"/>
    </location>
</feature>
<reference evidence="2 3" key="1">
    <citation type="submission" date="2019-01" db="EMBL/GenBank/DDBJ databases">
        <title>Draft genome sequences of three monokaryotic isolates of the white-rot basidiomycete fungus Dichomitus squalens.</title>
        <authorList>
            <consortium name="DOE Joint Genome Institute"/>
            <person name="Lopez S.C."/>
            <person name="Andreopoulos B."/>
            <person name="Pangilinan J."/>
            <person name="Lipzen A."/>
            <person name="Riley R."/>
            <person name="Ahrendt S."/>
            <person name="Ng V."/>
            <person name="Barry K."/>
            <person name="Daum C."/>
            <person name="Grigoriev I.V."/>
            <person name="Hilden K.S."/>
            <person name="Makela M.R."/>
            <person name="de Vries R.P."/>
        </authorList>
    </citation>
    <scope>NUCLEOTIDE SEQUENCE [LARGE SCALE GENOMIC DNA]</scope>
    <source>
        <strain evidence="2 3">CBS 464.89</strain>
    </source>
</reference>
<evidence type="ECO:0000313" key="2">
    <source>
        <dbReference type="EMBL" id="TBU59932.1"/>
    </source>
</evidence>